<dbReference type="InterPro" id="IPR001525">
    <property type="entry name" value="C5_MeTfrase"/>
</dbReference>
<evidence type="ECO:0000256" key="2">
    <source>
        <dbReference type="ARBA" id="ARBA00011975"/>
    </source>
</evidence>
<dbReference type="Proteomes" id="UP001215280">
    <property type="component" value="Unassembled WGS sequence"/>
</dbReference>
<dbReference type="PIRSF" id="PIRSF037404">
    <property type="entry name" value="DNMT1"/>
    <property type="match status" value="1"/>
</dbReference>
<comment type="similarity">
    <text evidence="9 10">Belongs to the class I-like SAM-binding methyltransferase superfamily. C5-methyltransferase family.</text>
</comment>
<sequence>MAPRKVPYVLVPSPERPVPSSSSSFEGGIRPTTSRRIPEVVITSPRKRKPSRSLSPFDSSSSSRSTSPNVSPKKKTRTEEDIDYSLAKVSLRDRPASPTVSDSYRPAEEEEEEDAFRPLSPTVSELFGFVEGEGDAELSSQVDSTVPVVFQFQEDILYTKEDEVGEALGETGGVGKPIRLLRDFSIFEREDFHLISATELLAEDISHGLYGASGIVSCVQASDGVSESEGSTSGDDEPSLWVKSLEIIGFNVHAFDESLDENVYLETKHAWYILDSVSELYEPFWAPFRIRHRLGHLVLAAACGHPRITYGEFVGSLDSPELTEDVFKSDEIVAYLIQAVDRVLQSDAPISRVPLIRTFADQPLPELPPRTRAAKTRKAVAVDKDSETFVTPVIGRVVMKYLNSPVSIVGTPMREAEGKLAEELNEVREHLDDPAKIRWGKKSVHPGFYCSVLVDGVKYKTNDVVAVARGIDDNSERAKGEREAAAHCGNAYAKQVWFLRIGYFFDHPEEDDQGKPRKMCHGEWFTHGSRTVLQQVTHTQELFLLSECSDVPVASFYQKCPVRFLELGEVEEPDRFDAQARDYFCQLMYDETTHDFTDLPTPEECSRLNEKLPAHKPCTSCGRNAQEELFNTVRGVLNGVTQYGRTYHIADFVYVKPVGDHKHNYRLHIAKILAINWDIEHGCYMLDVRYYRRYAEDSRRIYRTVHKNAVEVDDLDGPCFVRHLDPEEPADQEEIETWVDAHPDHFHTNKKEKKNGEMSVMMSVKEEEFGYCIDCFNQHCDELEDGKRLVHRNGRIPVLEVFSGAGGLSQGLDQSGFFTTEWAVERSFPAAETFRLNHPETKVLCADINALLRYCADTNPDKEPLRSSDANRTPIPDDQIPRRGEAGLICGGPPCQSFSGANSNKVENDPRSMLPFTMLSMAEVFEPNYFMLENVTGLLQHSVVNKESDDGDRINKATLKLIIRGLIALGYQVRFKILQAGQYGVPQGRQRLIIFGAMRGCELPQGSVPTHAYPKAAHAYLLHNNSPIPPVKRGRGPEDNHIFAPHACVTIGDAIGDLPPFDWRNPHKIIPETQADVIERENRAAQGIRQFDPFEAPVGFSDPVKYATKPTTRYQKAMRRNNPTTVQYHFTSSGSPFLAEAAATVPLTPLANHRSLPKGFLDGRKIRADSKECYGRLAMDGHFRTAVTSVQPGARGSYVLHPTQKRPISVLEAKRSQGFPDDYILWSDKSKPSLQIKDFYRHVGNAVPVPLAAALGRSLETAFVQTWKKLPPRRETSPEI</sequence>
<dbReference type="InterPro" id="IPR029063">
    <property type="entry name" value="SAM-dependent_MTases_sf"/>
</dbReference>
<dbReference type="NCBIfam" id="TIGR00675">
    <property type="entry name" value="dcm"/>
    <property type="match status" value="1"/>
</dbReference>
<reference evidence="13" key="1">
    <citation type="submission" date="2023-03" db="EMBL/GenBank/DDBJ databases">
        <title>Massive genome expansion in bonnet fungi (Mycena s.s.) driven by repeated elements and novel gene families across ecological guilds.</title>
        <authorList>
            <consortium name="Lawrence Berkeley National Laboratory"/>
            <person name="Harder C.B."/>
            <person name="Miyauchi S."/>
            <person name="Viragh M."/>
            <person name="Kuo A."/>
            <person name="Thoen E."/>
            <person name="Andreopoulos B."/>
            <person name="Lu D."/>
            <person name="Skrede I."/>
            <person name="Drula E."/>
            <person name="Henrissat B."/>
            <person name="Morin E."/>
            <person name="Kohler A."/>
            <person name="Barry K."/>
            <person name="LaButti K."/>
            <person name="Morin E."/>
            <person name="Salamov A."/>
            <person name="Lipzen A."/>
            <person name="Mereny Z."/>
            <person name="Hegedus B."/>
            <person name="Baldrian P."/>
            <person name="Stursova M."/>
            <person name="Weitz H."/>
            <person name="Taylor A."/>
            <person name="Grigoriev I.V."/>
            <person name="Nagy L.G."/>
            <person name="Martin F."/>
            <person name="Kauserud H."/>
        </authorList>
    </citation>
    <scope>NUCLEOTIDE SEQUENCE</scope>
    <source>
        <strain evidence="13">CBHHK188m</strain>
    </source>
</reference>
<dbReference type="EMBL" id="JARJLG010000267">
    <property type="protein sequence ID" value="KAJ7721567.1"/>
    <property type="molecule type" value="Genomic_DNA"/>
</dbReference>
<dbReference type="Gene3D" id="2.30.30.490">
    <property type="match status" value="2"/>
</dbReference>
<feature type="compositionally biased region" description="Low complexity" evidence="11">
    <location>
        <begin position="52"/>
        <end position="71"/>
    </location>
</feature>
<dbReference type="AlphaFoldDB" id="A0AAD7HIW7"/>
<dbReference type="GO" id="GO:0005634">
    <property type="term" value="C:nucleus"/>
    <property type="evidence" value="ECO:0007669"/>
    <property type="project" value="UniProtKB-SubCell"/>
</dbReference>
<dbReference type="Gene3D" id="3.40.50.150">
    <property type="entry name" value="Vaccinia Virus protein VP39"/>
    <property type="match status" value="1"/>
</dbReference>
<evidence type="ECO:0000313" key="14">
    <source>
        <dbReference type="Proteomes" id="UP001215280"/>
    </source>
</evidence>
<feature type="domain" description="BAH" evidence="12">
    <location>
        <begin position="457"/>
        <end position="600"/>
    </location>
</feature>
<evidence type="ECO:0000256" key="4">
    <source>
        <dbReference type="ARBA" id="ARBA00022679"/>
    </source>
</evidence>
<dbReference type="SUPFAM" id="SSF53335">
    <property type="entry name" value="S-adenosyl-L-methionine-dependent methyltransferases"/>
    <property type="match status" value="1"/>
</dbReference>
<keyword evidence="7" id="KW-0539">Nucleus</keyword>
<evidence type="ECO:0000256" key="5">
    <source>
        <dbReference type="ARBA" id="ARBA00022691"/>
    </source>
</evidence>
<dbReference type="GO" id="GO:0044027">
    <property type="term" value="P:negative regulation of gene expression via chromosomal CpG island methylation"/>
    <property type="evidence" value="ECO:0007669"/>
    <property type="project" value="TreeGrafter"/>
</dbReference>
<dbReference type="PROSITE" id="PS51038">
    <property type="entry name" value="BAH"/>
    <property type="match status" value="1"/>
</dbReference>
<dbReference type="PANTHER" id="PTHR10629">
    <property type="entry name" value="CYTOSINE-SPECIFIC METHYLTRANSFERASE"/>
    <property type="match status" value="1"/>
</dbReference>
<dbReference type="CDD" id="cd04370">
    <property type="entry name" value="BAH"/>
    <property type="match status" value="1"/>
</dbReference>
<evidence type="ECO:0000259" key="12">
    <source>
        <dbReference type="PROSITE" id="PS51038"/>
    </source>
</evidence>
<dbReference type="Gene3D" id="3.90.120.10">
    <property type="entry name" value="DNA Methylase, subunit A, domain 2"/>
    <property type="match status" value="2"/>
</dbReference>
<name>A0AAD7HIW7_9AGAR</name>
<keyword evidence="14" id="KW-1185">Reference proteome</keyword>
<protein>
    <recommendedName>
        <fullName evidence="2">DNA (cytosine-5-)-methyltransferase</fullName>
        <ecNumber evidence="2">2.1.1.37</ecNumber>
    </recommendedName>
</protein>
<dbReference type="InterPro" id="IPR043151">
    <property type="entry name" value="BAH_sf"/>
</dbReference>
<keyword evidence="3 9" id="KW-0489">Methyltransferase</keyword>
<dbReference type="GO" id="GO:0003677">
    <property type="term" value="F:DNA binding"/>
    <property type="evidence" value="ECO:0007669"/>
    <property type="project" value="UniProtKB-KW"/>
</dbReference>
<comment type="caution">
    <text evidence="13">The sequence shown here is derived from an EMBL/GenBank/DDBJ whole genome shotgun (WGS) entry which is preliminary data.</text>
</comment>
<dbReference type="PRINTS" id="PR00105">
    <property type="entry name" value="C5METTRFRASE"/>
</dbReference>
<keyword evidence="4 9" id="KW-0808">Transferase</keyword>
<keyword evidence="5 9" id="KW-0949">S-adenosyl-L-methionine</keyword>
<dbReference type="InterPro" id="IPR001025">
    <property type="entry name" value="BAH_dom"/>
</dbReference>
<proteinExistence type="inferred from homology"/>
<comment type="subcellular location">
    <subcellularLocation>
        <location evidence="1">Nucleus</location>
    </subcellularLocation>
</comment>
<dbReference type="Pfam" id="PF01426">
    <property type="entry name" value="BAH"/>
    <property type="match status" value="1"/>
</dbReference>
<evidence type="ECO:0000256" key="1">
    <source>
        <dbReference type="ARBA" id="ARBA00004123"/>
    </source>
</evidence>
<evidence type="ECO:0000256" key="9">
    <source>
        <dbReference type="PROSITE-ProRule" id="PRU01016"/>
    </source>
</evidence>
<dbReference type="GO" id="GO:0003886">
    <property type="term" value="F:DNA (cytosine-5-)-methyltransferase activity"/>
    <property type="evidence" value="ECO:0007669"/>
    <property type="project" value="UniProtKB-EC"/>
</dbReference>
<organism evidence="13 14">
    <name type="scientific">Mycena maculata</name>
    <dbReference type="NCBI Taxonomy" id="230809"/>
    <lineage>
        <taxon>Eukaryota</taxon>
        <taxon>Fungi</taxon>
        <taxon>Dikarya</taxon>
        <taxon>Basidiomycota</taxon>
        <taxon>Agaricomycotina</taxon>
        <taxon>Agaricomycetes</taxon>
        <taxon>Agaricomycetidae</taxon>
        <taxon>Agaricales</taxon>
        <taxon>Marasmiineae</taxon>
        <taxon>Mycenaceae</taxon>
        <taxon>Mycena</taxon>
    </lineage>
</organism>
<dbReference type="InterPro" id="IPR050390">
    <property type="entry name" value="C5-Methyltransferase"/>
</dbReference>
<evidence type="ECO:0000256" key="7">
    <source>
        <dbReference type="ARBA" id="ARBA00023242"/>
    </source>
</evidence>
<dbReference type="GO" id="GO:0003682">
    <property type="term" value="F:chromatin binding"/>
    <property type="evidence" value="ECO:0007669"/>
    <property type="project" value="InterPro"/>
</dbReference>
<evidence type="ECO:0000256" key="3">
    <source>
        <dbReference type="ARBA" id="ARBA00022603"/>
    </source>
</evidence>
<dbReference type="PROSITE" id="PS51679">
    <property type="entry name" value="SAM_MT_C5"/>
    <property type="match status" value="1"/>
</dbReference>
<evidence type="ECO:0000256" key="8">
    <source>
        <dbReference type="PIRSR" id="PIRSR037404-1"/>
    </source>
</evidence>
<feature type="region of interest" description="Disordered" evidence="11">
    <location>
        <begin position="1"/>
        <end position="117"/>
    </location>
</feature>
<dbReference type="GO" id="GO:0032259">
    <property type="term" value="P:methylation"/>
    <property type="evidence" value="ECO:0007669"/>
    <property type="project" value="UniProtKB-KW"/>
</dbReference>
<keyword evidence="6" id="KW-0238">DNA-binding</keyword>
<dbReference type="InterPro" id="IPR031303">
    <property type="entry name" value="C5_meth_CS"/>
</dbReference>
<dbReference type="Pfam" id="PF00145">
    <property type="entry name" value="DNA_methylase"/>
    <property type="match status" value="1"/>
</dbReference>
<dbReference type="GO" id="GO:0006346">
    <property type="term" value="P:DNA methylation-dependent constitutive heterochromatin formation"/>
    <property type="evidence" value="ECO:0007669"/>
    <property type="project" value="InterPro"/>
</dbReference>
<accession>A0AAD7HIW7</accession>
<feature type="active site" evidence="8 9">
    <location>
        <position position="895"/>
    </location>
</feature>
<gene>
    <name evidence="13" type="ORF">DFH07DRAFT_972254</name>
</gene>
<evidence type="ECO:0000256" key="6">
    <source>
        <dbReference type="ARBA" id="ARBA00023125"/>
    </source>
</evidence>
<evidence type="ECO:0000256" key="10">
    <source>
        <dbReference type="RuleBase" id="RU000416"/>
    </source>
</evidence>
<evidence type="ECO:0000256" key="11">
    <source>
        <dbReference type="SAM" id="MobiDB-lite"/>
    </source>
</evidence>
<evidence type="ECO:0000313" key="13">
    <source>
        <dbReference type="EMBL" id="KAJ7721567.1"/>
    </source>
</evidence>
<feature type="region of interest" description="Disordered" evidence="11">
    <location>
        <begin position="862"/>
        <end position="883"/>
    </location>
</feature>
<dbReference type="SMART" id="SM00439">
    <property type="entry name" value="BAH"/>
    <property type="match status" value="1"/>
</dbReference>
<dbReference type="PROSITE" id="PS00095">
    <property type="entry name" value="C5_MTASE_2"/>
    <property type="match status" value="1"/>
</dbReference>
<dbReference type="PANTHER" id="PTHR10629:SF52">
    <property type="entry name" value="DNA (CYTOSINE-5)-METHYLTRANSFERASE 1"/>
    <property type="match status" value="1"/>
</dbReference>
<dbReference type="EC" id="2.1.1.37" evidence="2"/>